<feature type="domain" description="SCN5A-like C-terminal IQ motif" evidence="25">
    <location>
        <begin position="1654"/>
        <end position="1686"/>
    </location>
</feature>
<feature type="transmembrane region" description="Helical" evidence="20">
    <location>
        <begin position="1208"/>
        <end position="1231"/>
    </location>
</feature>
<feature type="transmembrane region" description="Helical" evidence="20">
    <location>
        <begin position="1510"/>
        <end position="1533"/>
    </location>
</feature>
<dbReference type="Pfam" id="PF06512">
    <property type="entry name" value="Na_trans_assoc"/>
    <property type="match status" value="2"/>
</dbReference>
<dbReference type="InterPro" id="IPR001696">
    <property type="entry name" value="Na_channel_asu"/>
</dbReference>
<feature type="transmembrane region" description="Helical" evidence="20">
    <location>
        <begin position="1319"/>
        <end position="1341"/>
    </location>
</feature>
<feature type="domain" description="Sodium ion transport-associated" evidence="24">
    <location>
        <begin position="791"/>
        <end position="886"/>
    </location>
</feature>
<feature type="region of interest" description="Disordered" evidence="22">
    <location>
        <begin position="29"/>
        <end position="52"/>
    </location>
</feature>
<dbReference type="GO" id="GO:0005248">
    <property type="term" value="F:voltage-gated sodium channel activity"/>
    <property type="evidence" value="ECO:0007669"/>
    <property type="project" value="InterPro"/>
</dbReference>
<evidence type="ECO:0000259" key="23">
    <source>
        <dbReference type="Pfam" id="PF00520"/>
    </source>
</evidence>
<feature type="transmembrane region" description="Helical" evidence="20">
    <location>
        <begin position="1006"/>
        <end position="1022"/>
    </location>
</feature>
<comment type="subcellular location">
    <subcellularLocation>
        <location evidence="1 20">Cell membrane</location>
        <topology evidence="1 20">Multi-pass membrane protein</topology>
    </subcellularLocation>
</comment>
<feature type="domain" description="Ion transport" evidence="23">
    <location>
        <begin position="554"/>
        <end position="782"/>
    </location>
</feature>
<evidence type="ECO:0000256" key="4">
    <source>
        <dbReference type="ARBA" id="ARBA00022475"/>
    </source>
</evidence>
<feature type="transmembrane region" description="Helical" evidence="20">
    <location>
        <begin position="1034"/>
        <end position="1054"/>
    </location>
</feature>
<keyword evidence="3 20" id="KW-0894">Sodium channel</keyword>
<dbReference type="InterPro" id="IPR010526">
    <property type="entry name" value="Na_trans_assoc_dom"/>
</dbReference>
<feature type="region of interest" description="Disordered" evidence="22">
    <location>
        <begin position="902"/>
        <end position="922"/>
    </location>
</feature>
<evidence type="ECO:0000256" key="5">
    <source>
        <dbReference type="ARBA" id="ARBA00022692"/>
    </source>
</evidence>
<dbReference type="Pfam" id="PF24609">
    <property type="entry name" value="IQ_SCN5A_C"/>
    <property type="match status" value="1"/>
</dbReference>
<feature type="transmembrane region" description="Helical" evidence="20">
    <location>
        <begin position="663"/>
        <end position="692"/>
    </location>
</feature>
<keyword evidence="11 20" id="KW-0472">Membrane</keyword>
<dbReference type="InterPro" id="IPR005821">
    <property type="entry name" value="Ion_trans_dom"/>
</dbReference>
<evidence type="ECO:0000256" key="9">
    <source>
        <dbReference type="ARBA" id="ARBA00023053"/>
    </source>
</evidence>
<dbReference type="GO" id="GO:0001518">
    <property type="term" value="C:voltage-gated sodium channel complex"/>
    <property type="evidence" value="ECO:0007669"/>
    <property type="project" value="UniProtKB-UniRule"/>
</dbReference>
<feature type="domain" description="Ion transport" evidence="23">
    <location>
        <begin position="1288"/>
        <end position="1543"/>
    </location>
</feature>
<evidence type="ECO:0000256" key="12">
    <source>
        <dbReference type="ARBA" id="ARBA00023157"/>
    </source>
</evidence>
<dbReference type="Gene3D" id="1.20.120.350">
    <property type="entry name" value="Voltage-gated potassium channels. Chain C"/>
    <property type="match status" value="4"/>
</dbReference>
<feature type="transmembrane region" description="Helical" evidence="20">
    <location>
        <begin position="623"/>
        <end position="643"/>
    </location>
</feature>
<feature type="transmembrane region" description="Helical" evidence="20">
    <location>
        <begin position="338"/>
        <end position="357"/>
    </location>
</feature>
<evidence type="ECO:0000256" key="17">
    <source>
        <dbReference type="ARBA" id="ARBA00038083"/>
    </source>
</evidence>
<evidence type="ECO:0000256" key="10">
    <source>
        <dbReference type="ARBA" id="ARBA00023065"/>
    </source>
</evidence>
<dbReference type="InterPro" id="IPR044564">
    <property type="entry name" value="Na_chnl_inactivation_gate"/>
</dbReference>
<reference evidence="26" key="1">
    <citation type="submission" date="2025-08" db="UniProtKB">
        <authorList>
            <consortium name="Ensembl"/>
        </authorList>
    </citation>
    <scope>IDENTIFICATION</scope>
</reference>
<comment type="function">
    <text evidence="18">Pore-forming subunit of a voltage-gated sodium (Nav) channel that directly mediates the depolarizing phase of action potentials in excitable membranes. Navs, also called VGSCs (voltage-gated sodium channels) or VDSCs (voltage-dependent sodium channels), operate by switching between closed and open conformations depending on the voltage difference across the membrane. In the open conformation they allow Na(+) ions to selectively pass through the pore, along their electrochemical gradient. The influx of Na+ ions provokes membrane depolarization, initiating the propagation of electrical signals throughout cells and tissues.</text>
</comment>
<keyword evidence="9 20" id="KW-0915">Sodium</keyword>
<keyword evidence="15 20" id="KW-0407">Ion channel</keyword>
<dbReference type="Gene3D" id="1.10.287.70">
    <property type="match status" value="4"/>
</dbReference>
<keyword evidence="13" id="KW-0325">Glycoprotein</keyword>
<dbReference type="Pfam" id="PF00520">
    <property type="entry name" value="Ion_trans"/>
    <property type="match status" value="4"/>
</dbReference>
<dbReference type="FunFam" id="1.10.287.70:FF:000006">
    <property type="entry name" value="Sodium channel protein"/>
    <property type="match status" value="1"/>
</dbReference>
<keyword evidence="27" id="KW-1185">Reference proteome</keyword>
<feature type="transmembrane region" description="Helical" evidence="20">
    <location>
        <begin position="584"/>
        <end position="602"/>
    </location>
</feature>
<dbReference type="InterPro" id="IPR058542">
    <property type="entry name" value="IQ_SCN5A_C"/>
</dbReference>
<feature type="transmembrane region" description="Helical" evidence="20">
    <location>
        <begin position="221"/>
        <end position="241"/>
    </location>
</feature>
<dbReference type="FunFam" id="1.10.287.70:FF:000001">
    <property type="entry name" value="Sodium channel protein"/>
    <property type="match status" value="1"/>
</dbReference>
<dbReference type="Gene3D" id="1.10.238.10">
    <property type="entry name" value="EF-hand"/>
    <property type="match status" value="1"/>
</dbReference>
<keyword evidence="4" id="KW-1003">Cell membrane</keyword>
<feature type="transmembrane region" description="Helical" evidence="20">
    <location>
        <begin position="751"/>
        <end position="777"/>
    </location>
</feature>
<evidence type="ECO:0000256" key="16">
    <source>
        <dbReference type="ARBA" id="ARBA00036239"/>
    </source>
</evidence>
<evidence type="ECO:0000256" key="6">
    <source>
        <dbReference type="ARBA" id="ARBA00022737"/>
    </source>
</evidence>
<keyword evidence="2 20" id="KW-0813">Transport</keyword>
<feature type="transmembrane region" description="Helical" evidence="20">
    <location>
        <begin position="1406"/>
        <end position="1434"/>
    </location>
</feature>
<dbReference type="CDD" id="cd13433">
    <property type="entry name" value="Na_channel_gate"/>
    <property type="match status" value="1"/>
</dbReference>
<feature type="transmembrane region" description="Helical" evidence="20">
    <location>
        <begin position="99"/>
        <end position="118"/>
    </location>
</feature>
<comment type="caution">
    <text evidence="20">Lacks conserved residue(s) required for the propagation of feature annotation.</text>
</comment>
<feature type="transmembrane region" description="Helical" evidence="20">
    <location>
        <begin position="1353"/>
        <end position="1372"/>
    </location>
</feature>
<evidence type="ECO:0000256" key="1">
    <source>
        <dbReference type="ARBA" id="ARBA00004651"/>
    </source>
</evidence>
<evidence type="ECO:0000313" key="27">
    <source>
        <dbReference type="Proteomes" id="UP000261620"/>
    </source>
</evidence>
<feature type="transmembrane region" description="Helical" evidence="20">
    <location>
        <begin position="554"/>
        <end position="572"/>
    </location>
</feature>
<keyword evidence="7 20" id="KW-0851">Voltage-gated channel</keyword>
<evidence type="ECO:0000256" key="13">
    <source>
        <dbReference type="ARBA" id="ARBA00023180"/>
    </source>
</evidence>
<dbReference type="InterPro" id="IPR027359">
    <property type="entry name" value="Volt_channel_dom_sf"/>
</dbReference>
<dbReference type="FunFam" id="1.20.120.350:FF:000004">
    <property type="entry name" value="Sodium channel protein"/>
    <property type="match status" value="1"/>
</dbReference>
<dbReference type="PANTHER" id="PTHR10037">
    <property type="entry name" value="VOLTAGE-GATED CATION CHANNEL CALCIUM AND SODIUM"/>
    <property type="match status" value="1"/>
</dbReference>
<accession>A0A3Q3XKU0</accession>
<comment type="catalytic activity">
    <reaction evidence="16">
        <text>Na(+)(in) = Na(+)(out)</text>
        <dbReference type="Rhea" id="RHEA:34963"/>
        <dbReference type="ChEBI" id="CHEBI:29101"/>
    </reaction>
</comment>
<feature type="region of interest" description="Disordered" evidence="22">
    <location>
        <begin position="825"/>
        <end position="850"/>
    </location>
</feature>
<feature type="transmembrane region" description="Helical" evidence="20">
    <location>
        <begin position="163"/>
        <end position="182"/>
    </location>
</feature>
<evidence type="ECO:0000256" key="15">
    <source>
        <dbReference type="ARBA" id="ARBA00023303"/>
    </source>
</evidence>
<keyword evidence="21" id="KW-0175">Coiled coil</keyword>
<keyword evidence="12" id="KW-1015">Disulfide bond</keyword>
<evidence type="ECO:0000256" key="18">
    <source>
        <dbReference type="ARBA" id="ARBA00055248"/>
    </source>
</evidence>
<feature type="transmembrane region" description="Helical" evidence="20">
    <location>
        <begin position="1083"/>
        <end position="1109"/>
    </location>
</feature>
<comment type="function">
    <text evidence="20">Mediates the voltage-dependent sodium ion permeability of excitable membranes. Assuming opened or closed conformations in response to the voltage difference across the membrane, the protein forms a sodium-selective channel through which Na(+) ions may pass in accordance with their electrochemical gradient.</text>
</comment>
<dbReference type="PRINTS" id="PR00170">
    <property type="entry name" value="NACHANNEL"/>
</dbReference>
<sequence length="1793" mass="204605">MATLLPPPGTDVFRHFTRQSLVEIERLKEERKKATEVGGHEEEEPEAPNTDLEAGKNLPFIYGDPPPELLNTPLEDLDPFYKAQKTFIVITRGNTIFRFNADMFIMITILSNCVFMTMRNPPAWSKTVEYIFTAIYTFEATVKVLSRGFCVGSFTFLRDPWNWLDFMVISMAYITEFVDLGNVSALRTFRVLRALKTITVIPGLKTIVAALIQSVKKMVDVMILTVFALSVLALVGLQLFMGNLRQKCVRWPIEMNETALEFFNTTTFNDTVSFDNATAVNDTTYSNSTFNFTEYIENSDNHYFLEGSADAMLCGNSSDAGNCPEGYTCMKAGRNPNYGYTSFDTFGWSFLALFRLMTQDYWENLFQLILRAAGKTYMLFFVVVIFLGSFYLINLILAVVAMAYDEQNQASQREAIEKEEEFQRLLEQLKNQERAQAHGSQATLTSKKSLSHHSISEVVDGERSVERDETAKDCNGRIIPHPIVTAPTVKEVWSGYLGDDLIVLPVYLCLELEEAQRPCPPVWYKFANRFLKWDCCEPWVSFKKWVHFVVMDPLVDLAITICIVLNTLFMAMEHYPMTPEFDNMLSVGNLVFTGIFTAEMFFKLIAMDPYHYFQVGWNIFDSIIVTLSLVELGLANVQGLSVLRSFRLLRVFKLAKSWPTLNMLIKIIGNSVGALGNLTLVLAIIVFIFAVVGMQLFGKNYKDCVCKISSECELPRWHMNDFFHSFLIVFRILCGEWIETMWDCMEVSGAAMCLVVFMLVMVIGNLVVLNLFLALLLSSFSGDNLSIGDDDGEMNNLQVAISRISRGVDWLKAFVIRTVLQSLDRNPQEPEEHPEEDPAGDGNPKPEGIEMNHLDTAQSFKTADGISNCLVEARLSELIVDRELSLSLMGALNDGDSSVCSTVDYQPPEPEPEEVEEEEPDPVEPEACFTENCVKRWPCLTVDITQSKGKRWWNLRKTCFTLVEHDWFETFIIFMILLSSGALAFEDIYIERRRTIKIVLEFADKVFTFVFVIEMVLKWIAYGFKTYFTNAWCWLDFFIVDISLISLCANWMGYSEIGPIKSLRTLRALRPLRALSRFEGMRVVVNALIGAIPSIFNVLLVCLIFWLIFSIMGVNLFAGKFYRCINTTTEELFSIAAVNNKSDCMAIREATQEARWVNVKVNYDNVGKGYLSLLQVATFKGWMDIMYAAVDSREVEEQPSYEINLYMYMYFVIFIIFGSFFTLNLFIGVIIDNFNQQKKKINKDIFMTEEQKKYYDAMKKLGSKKPQKPIPRPTNPVQGMAFDLISQQFFDVFIMVLICLNMVTMMVETDNQSPKKEDFLFKVNVAFIVVFTGECVLKLFALRHHFFRNGWNIFDFVVVILSIAGTMLSDLIEKYFVSPTLFRVIRLARIGRILRLVKGAKGIRTLLFALMMSLPALFNIGLLLFLIMFIFSIFGMSNFAYVKKEAGIDDIFNFETFGGSIICLFEITTSAGWDALLLPMLNKEPPDCDPDFENPGTDVRGNCGNPAMGMMFFCSYIIISFLVVVNMYIAIILENFNVAQEESSDALCEEDFEMFNETWERFDTEGTQFIEYSRLSDFCDALQEPLRVAKPNRLRLIEMDLPLVIGDRIHCLDVLLAVTQMVLGDTVEMMAMRDSIEAKFILNNPSSDSFAPITTTVRHKEERTAAEVIQRAYRNHLLKRGIRHAAFIHRFKRAGRKDEGDDPPEREGLLARRMGVLYGSNVDLCEEMDWAIFEPMASRRLPDPQRLSRYTEAQCGPEPPEPNVIVVPVEVTSEFLLHSAPRQQPSHLRESIV</sequence>
<dbReference type="Proteomes" id="UP000261620">
    <property type="component" value="Unplaced"/>
</dbReference>
<evidence type="ECO:0000256" key="7">
    <source>
        <dbReference type="ARBA" id="ARBA00022882"/>
    </source>
</evidence>
<keyword evidence="6" id="KW-0677">Repeat</keyword>
<evidence type="ECO:0000256" key="22">
    <source>
        <dbReference type="SAM" id="MobiDB-lite"/>
    </source>
</evidence>
<dbReference type="STRING" id="94237.ENSMMOP00000027669"/>
<dbReference type="SUPFAM" id="SSF81324">
    <property type="entry name" value="Voltage-gated potassium channels"/>
    <property type="match status" value="4"/>
</dbReference>
<evidence type="ECO:0000256" key="11">
    <source>
        <dbReference type="ARBA" id="ARBA00023136"/>
    </source>
</evidence>
<evidence type="ECO:0000259" key="25">
    <source>
        <dbReference type="Pfam" id="PF24609"/>
    </source>
</evidence>
<feature type="domain" description="Ion transport" evidence="23">
    <location>
        <begin position="965"/>
        <end position="1240"/>
    </location>
</feature>
<comment type="similarity">
    <text evidence="17">Belongs to the sodium channel (TC 1.A.1.10) family. Nav1.4/SCN4A subfamily.</text>
</comment>
<keyword evidence="5 20" id="KW-0812">Transmembrane</keyword>
<evidence type="ECO:0000313" key="26">
    <source>
        <dbReference type="Ensembl" id="ENSMMOP00000027669.1"/>
    </source>
</evidence>
<organism evidence="26 27">
    <name type="scientific">Mola mola</name>
    <name type="common">Ocean sunfish</name>
    <name type="synonym">Tetraodon mola</name>
    <dbReference type="NCBI Taxonomy" id="94237"/>
    <lineage>
        <taxon>Eukaryota</taxon>
        <taxon>Metazoa</taxon>
        <taxon>Chordata</taxon>
        <taxon>Craniata</taxon>
        <taxon>Vertebrata</taxon>
        <taxon>Euteleostomi</taxon>
        <taxon>Actinopterygii</taxon>
        <taxon>Neopterygii</taxon>
        <taxon>Teleostei</taxon>
        <taxon>Neoteleostei</taxon>
        <taxon>Acanthomorphata</taxon>
        <taxon>Eupercaria</taxon>
        <taxon>Tetraodontiformes</taxon>
        <taxon>Molidae</taxon>
        <taxon>Mola</taxon>
    </lineage>
</organism>
<feature type="transmembrane region" description="Helical" evidence="20">
    <location>
        <begin position="967"/>
        <end position="985"/>
    </location>
</feature>
<evidence type="ECO:0000259" key="24">
    <source>
        <dbReference type="Pfam" id="PF06512"/>
    </source>
</evidence>
<proteinExistence type="inferred from homology"/>
<reference evidence="26" key="2">
    <citation type="submission" date="2025-09" db="UniProtKB">
        <authorList>
            <consortium name="Ensembl"/>
        </authorList>
    </citation>
    <scope>IDENTIFICATION</scope>
</reference>
<dbReference type="PANTHER" id="PTHR10037:SF223">
    <property type="entry name" value="SODIUM CHANNEL PROTEIN TYPE 4 SUBUNIT ALPHA"/>
    <property type="match status" value="1"/>
</dbReference>
<evidence type="ECO:0000256" key="21">
    <source>
        <dbReference type="SAM" id="Coils"/>
    </source>
</evidence>
<evidence type="ECO:0000256" key="14">
    <source>
        <dbReference type="ARBA" id="ARBA00023201"/>
    </source>
</evidence>
<evidence type="ECO:0000256" key="19">
    <source>
        <dbReference type="ARBA" id="ARBA00064899"/>
    </source>
</evidence>
<feature type="domain" description="Ion transport" evidence="23">
    <location>
        <begin position="101"/>
        <end position="411"/>
    </location>
</feature>
<dbReference type="InterPro" id="IPR043203">
    <property type="entry name" value="VGCC_Ca_Na"/>
</dbReference>
<dbReference type="FunFam" id="1.20.120.350:FF:000003">
    <property type="entry name" value="Voltage-dependent sodium channel"/>
    <property type="match status" value="1"/>
</dbReference>
<name>A0A3Q3XKU0_MOLML</name>
<dbReference type="Ensembl" id="ENSMMOT00000028142.1">
    <property type="protein sequence ID" value="ENSMMOP00000027669.1"/>
    <property type="gene ID" value="ENSMMOG00000020924.1"/>
</dbReference>
<evidence type="ECO:0000256" key="3">
    <source>
        <dbReference type="ARBA" id="ARBA00022461"/>
    </source>
</evidence>
<feature type="transmembrane region" description="Helical" evidence="20">
    <location>
        <begin position="1289"/>
        <end position="1307"/>
    </location>
</feature>
<keyword evidence="14 20" id="KW-0739">Sodium transport</keyword>
<evidence type="ECO:0000256" key="20">
    <source>
        <dbReference type="RuleBase" id="RU361132"/>
    </source>
</evidence>
<dbReference type="GO" id="GO:0086010">
    <property type="term" value="P:membrane depolarization during action potential"/>
    <property type="evidence" value="ECO:0007669"/>
    <property type="project" value="TreeGrafter"/>
</dbReference>
<dbReference type="FunFam" id="1.20.120.350:FF:000005">
    <property type="entry name" value="Sodium channel protein"/>
    <property type="match status" value="1"/>
</dbReference>
<evidence type="ECO:0000256" key="2">
    <source>
        <dbReference type="ARBA" id="ARBA00022448"/>
    </source>
</evidence>
<feature type="transmembrane region" description="Helical" evidence="20">
    <location>
        <begin position="194"/>
        <end position="215"/>
    </location>
</feature>
<dbReference type="FunFam" id="1.20.120.350:FF:000002">
    <property type="entry name" value="Sodium channel protein"/>
    <property type="match status" value="1"/>
</dbReference>
<dbReference type="GO" id="GO:0019228">
    <property type="term" value="P:neuronal action potential"/>
    <property type="evidence" value="ECO:0007669"/>
    <property type="project" value="TreeGrafter"/>
</dbReference>
<feature type="compositionally biased region" description="Basic and acidic residues" evidence="22">
    <location>
        <begin position="29"/>
        <end position="40"/>
    </location>
</feature>
<protein>
    <recommendedName>
        <fullName evidence="20">Sodium channel protein</fullName>
    </recommendedName>
</protein>
<feature type="compositionally biased region" description="Acidic residues" evidence="22">
    <location>
        <begin position="910"/>
        <end position="922"/>
    </location>
</feature>
<feature type="domain" description="Sodium ion transport-associated" evidence="24">
    <location>
        <begin position="892"/>
        <end position="961"/>
    </location>
</feature>
<keyword evidence="8 20" id="KW-1133">Transmembrane helix</keyword>
<comment type="subunit">
    <text evidence="19">Voltage-gated sodium (Nav) channels consist of an ion-conducting alpha subunit which is functional on its own associated with regulatory beta subunits.</text>
</comment>
<dbReference type="FunFam" id="1.10.238.10:FF:000002">
    <property type="entry name" value="Sodium channel protein"/>
    <property type="match status" value="1"/>
</dbReference>
<dbReference type="Gene3D" id="1.20.5.1190">
    <property type="entry name" value="iswi atpase"/>
    <property type="match status" value="1"/>
</dbReference>
<dbReference type="OMA" id="RWPILMN"/>
<feature type="transmembrane region" description="Helical" evidence="20">
    <location>
        <begin position="377"/>
        <end position="404"/>
    </location>
</feature>
<feature type="coiled-coil region" evidence="21">
    <location>
        <begin position="401"/>
        <end position="435"/>
    </location>
</feature>
<evidence type="ECO:0000256" key="8">
    <source>
        <dbReference type="ARBA" id="ARBA00022989"/>
    </source>
</evidence>
<keyword evidence="10 20" id="KW-0406">Ion transport</keyword>